<dbReference type="SMART" id="SM00252">
    <property type="entry name" value="SH2"/>
    <property type="match status" value="1"/>
</dbReference>
<dbReference type="InterPro" id="IPR020635">
    <property type="entry name" value="Tyr_kinase_cat_dom"/>
</dbReference>
<feature type="compositionally biased region" description="Low complexity" evidence="16">
    <location>
        <begin position="127"/>
        <end position="145"/>
    </location>
</feature>
<dbReference type="Gene3D" id="1.10.510.10">
    <property type="entry name" value="Transferase(Phosphotransferase) domain 1"/>
    <property type="match status" value="1"/>
</dbReference>
<dbReference type="InterPro" id="IPR000719">
    <property type="entry name" value="Prot_kinase_dom"/>
</dbReference>
<dbReference type="InterPro" id="IPR050198">
    <property type="entry name" value="Non-receptor_tyrosine_kinases"/>
</dbReference>
<dbReference type="CDD" id="cd05039">
    <property type="entry name" value="PTKc_Csk_like"/>
    <property type="match status" value="1"/>
</dbReference>
<dbReference type="PRINTS" id="PR00401">
    <property type="entry name" value="SH2DOMAIN"/>
</dbReference>
<dbReference type="FunFam" id="1.10.510.10:FF:000272">
    <property type="entry name" value="Tyrosine-protein kinase"/>
    <property type="match status" value="1"/>
</dbReference>
<dbReference type="PROSITE" id="PS00109">
    <property type="entry name" value="PROTEIN_KINASE_TYR"/>
    <property type="match status" value="1"/>
</dbReference>
<dbReference type="Gene3D" id="3.30.505.10">
    <property type="entry name" value="SH2 domain"/>
    <property type="match status" value="1"/>
</dbReference>
<accession>A0A6H5IYU0</accession>
<evidence type="ECO:0000259" key="18">
    <source>
        <dbReference type="PROSITE" id="PS50011"/>
    </source>
</evidence>
<keyword evidence="5 15" id="KW-0418">Kinase</keyword>
<evidence type="ECO:0000256" key="6">
    <source>
        <dbReference type="ARBA" id="ARBA00022840"/>
    </source>
</evidence>
<feature type="binding site" evidence="12">
    <location>
        <position position="456"/>
    </location>
    <ligand>
        <name>Mg(2+)</name>
        <dbReference type="ChEBI" id="CHEBI:18420"/>
    </ligand>
</feature>
<proteinExistence type="inferred from homology"/>
<name>A0A6H5IYU0_9HYME</name>
<dbReference type="PROSITE" id="PS00107">
    <property type="entry name" value="PROTEIN_KINASE_ATP"/>
    <property type="match status" value="1"/>
</dbReference>
<evidence type="ECO:0000313" key="19">
    <source>
        <dbReference type="EMBL" id="CAB0043493.1"/>
    </source>
</evidence>
<reference evidence="19 20" key="1">
    <citation type="submission" date="2020-02" db="EMBL/GenBank/DDBJ databases">
        <authorList>
            <person name="Ferguson B K."/>
        </authorList>
    </citation>
    <scope>NUCLEOTIDE SEQUENCE [LARGE SCALE GENOMIC DNA]</scope>
</reference>
<dbReference type="InterPro" id="IPR001245">
    <property type="entry name" value="Ser-Thr/Tyr_kinase_cat_dom"/>
</dbReference>
<comment type="similarity">
    <text evidence="15">Belongs to the protein kinase superfamily. Tyr protein kinase family.</text>
</comment>
<evidence type="ECO:0000256" key="8">
    <source>
        <dbReference type="ARBA" id="ARBA00023137"/>
    </source>
</evidence>
<keyword evidence="3 15" id="KW-0808">Transferase</keyword>
<evidence type="ECO:0000256" key="9">
    <source>
        <dbReference type="ARBA" id="ARBA00051245"/>
    </source>
</evidence>
<dbReference type="InterPro" id="IPR008266">
    <property type="entry name" value="Tyr_kinase_AS"/>
</dbReference>
<dbReference type="PROSITE" id="PS50001">
    <property type="entry name" value="SH2"/>
    <property type="match status" value="1"/>
</dbReference>
<dbReference type="InterPro" id="IPR035027">
    <property type="entry name" value="Csk-like_SH2"/>
</dbReference>
<dbReference type="Proteomes" id="UP000479190">
    <property type="component" value="Unassembled WGS sequence"/>
</dbReference>
<protein>
    <recommendedName>
        <fullName evidence="15">Tyrosine-protein kinase</fullName>
        <ecNumber evidence="15">2.7.10.2</ecNumber>
    </recommendedName>
</protein>
<keyword evidence="8 15" id="KW-0829">Tyrosine-protein kinase</keyword>
<feature type="binding site" evidence="12">
    <location>
        <position position="469"/>
    </location>
    <ligand>
        <name>Mg(2+)</name>
        <dbReference type="ChEBI" id="CHEBI:18420"/>
    </ligand>
</feature>
<dbReference type="CDD" id="cd09937">
    <property type="entry name" value="SH2_csk_like"/>
    <property type="match status" value="1"/>
</dbReference>
<dbReference type="SUPFAM" id="SSF55550">
    <property type="entry name" value="SH2 domain"/>
    <property type="match status" value="1"/>
</dbReference>
<dbReference type="EC" id="2.7.10.2" evidence="15"/>
<feature type="binding site" evidence="11">
    <location>
        <position position="455"/>
    </location>
    <ligand>
        <name>ATP</name>
        <dbReference type="ChEBI" id="CHEBI:30616"/>
    </ligand>
</feature>
<keyword evidence="6 11" id="KW-0067">ATP-binding</keyword>
<evidence type="ECO:0000256" key="3">
    <source>
        <dbReference type="ARBA" id="ARBA00022679"/>
    </source>
</evidence>
<sequence length="589" mass="65112">MPHSRFFFCFFFRHSTPSLAPDAYPNITAAAAAAATGRHAGSKLDGNQNHHSTIPSHIVAASSHIVCSFERSSSTTATQHHREQQQQQQQQSSYTTVLAALAMTTSSSTMSSTSAGGGGGGGGGTTTGTTGTTPASGASSNSASTQQQQPTGNSMTSQLSGMPNPNSPSGNTNSNCNLVQIQQSQPQSQPQSQSQSQQQQGGNNARHEVKLNAMPWFHGKISRETAERLLRPREDGLFLVRESTNFPGDYTLCVCYQGKVQHYRVKYKSNQLTIDDEEFFENLALLVEHYEQDADGLCTQLTKSLPKQGKQDFCVDPKAFVEAGWVIQPHELELRECIGKGEFGDVLLGVYRGERVAVKMLKDNSEAAQRFLAEASLMTSLIHDNLVKLLGLVFSNPHMYLVTEYMSKGSLVDYLRSRGRLHVSKRDQINFAYDTCAGMAYLESRHVVHRDLAARNVLVAEDNSAKVSDFGLARDENFSLDGGKLPIKWTAPEALKYNKFSNKSDMWSFGILLWEIYSFGRVPYPRIPLVDVVKCVEKGYKMEPPDGCPAEVYDIMRQAWDLQPEKRPNFHDIKVKLGQLKNEYTKSGN</sequence>
<keyword evidence="12" id="KW-0479">Metal-binding</keyword>
<dbReference type="InterPro" id="IPR036860">
    <property type="entry name" value="SH2_dom_sf"/>
</dbReference>
<dbReference type="InterPro" id="IPR011009">
    <property type="entry name" value="Kinase-like_dom_sf"/>
</dbReference>
<keyword evidence="4 11" id="KW-0547">Nucleotide-binding</keyword>
<feature type="domain" description="SH2" evidence="17">
    <location>
        <begin position="216"/>
        <end position="305"/>
    </location>
</feature>
<evidence type="ECO:0000256" key="14">
    <source>
        <dbReference type="PROSITE-ProRule" id="PRU10141"/>
    </source>
</evidence>
<keyword evidence="12" id="KW-0460">Magnesium</keyword>
<dbReference type="SUPFAM" id="SSF56112">
    <property type="entry name" value="Protein kinase-like (PK-like)"/>
    <property type="match status" value="1"/>
</dbReference>
<feature type="compositionally biased region" description="Polar residues" evidence="16">
    <location>
        <begin position="146"/>
        <end position="161"/>
    </location>
</feature>
<feature type="domain" description="Protein kinase" evidence="18">
    <location>
        <begin position="332"/>
        <end position="585"/>
    </location>
</feature>
<organism evidence="19 20">
    <name type="scientific">Trichogramma brassicae</name>
    <dbReference type="NCBI Taxonomy" id="86971"/>
    <lineage>
        <taxon>Eukaryota</taxon>
        <taxon>Metazoa</taxon>
        <taxon>Ecdysozoa</taxon>
        <taxon>Arthropoda</taxon>
        <taxon>Hexapoda</taxon>
        <taxon>Insecta</taxon>
        <taxon>Pterygota</taxon>
        <taxon>Neoptera</taxon>
        <taxon>Endopterygota</taxon>
        <taxon>Hymenoptera</taxon>
        <taxon>Apocrita</taxon>
        <taxon>Proctotrupomorpha</taxon>
        <taxon>Chalcidoidea</taxon>
        <taxon>Trichogrammatidae</taxon>
        <taxon>Trichogramma</taxon>
    </lineage>
</organism>
<evidence type="ECO:0000256" key="5">
    <source>
        <dbReference type="ARBA" id="ARBA00022777"/>
    </source>
</evidence>
<evidence type="ECO:0000259" key="17">
    <source>
        <dbReference type="PROSITE" id="PS50001"/>
    </source>
</evidence>
<dbReference type="PROSITE" id="PS50011">
    <property type="entry name" value="PROTEIN_KINASE_DOM"/>
    <property type="match status" value="1"/>
</dbReference>
<gene>
    <name evidence="19" type="ORF">TBRA_LOCUS15080</name>
</gene>
<evidence type="ECO:0000256" key="7">
    <source>
        <dbReference type="ARBA" id="ARBA00022999"/>
    </source>
</evidence>
<dbReference type="GO" id="GO:0004715">
    <property type="term" value="F:non-membrane spanning protein tyrosine kinase activity"/>
    <property type="evidence" value="ECO:0007669"/>
    <property type="project" value="UniProtKB-EC"/>
</dbReference>
<dbReference type="InterPro" id="IPR000980">
    <property type="entry name" value="SH2"/>
</dbReference>
<evidence type="ECO:0000256" key="15">
    <source>
        <dbReference type="RuleBase" id="RU362096"/>
    </source>
</evidence>
<feature type="region of interest" description="Disordered" evidence="16">
    <location>
        <begin position="71"/>
        <end position="92"/>
    </location>
</feature>
<dbReference type="GO" id="GO:0005524">
    <property type="term" value="F:ATP binding"/>
    <property type="evidence" value="ECO:0007669"/>
    <property type="project" value="UniProtKB-UniRule"/>
</dbReference>
<dbReference type="GO" id="GO:0005737">
    <property type="term" value="C:cytoplasm"/>
    <property type="evidence" value="ECO:0007669"/>
    <property type="project" value="UniProtKB-SubCell"/>
</dbReference>
<dbReference type="AlphaFoldDB" id="A0A6H5IYU0"/>
<evidence type="ECO:0000313" key="20">
    <source>
        <dbReference type="Proteomes" id="UP000479190"/>
    </source>
</evidence>
<dbReference type="Pfam" id="PF07714">
    <property type="entry name" value="PK_Tyr_Ser-Thr"/>
    <property type="match status" value="1"/>
</dbReference>
<dbReference type="InterPro" id="IPR017441">
    <property type="entry name" value="Protein_kinase_ATP_BS"/>
</dbReference>
<dbReference type="PANTHER" id="PTHR24418">
    <property type="entry name" value="TYROSINE-PROTEIN KINASE"/>
    <property type="match status" value="1"/>
</dbReference>
<evidence type="ECO:0000256" key="10">
    <source>
        <dbReference type="PIRSR" id="PIRSR000615-1"/>
    </source>
</evidence>
<evidence type="ECO:0000256" key="2">
    <source>
        <dbReference type="ARBA" id="ARBA00022490"/>
    </source>
</evidence>
<feature type="compositionally biased region" description="Gly residues" evidence="16">
    <location>
        <begin position="115"/>
        <end position="126"/>
    </location>
</feature>
<keyword evidence="7 13" id="KW-0727">SH2 domain</keyword>
<dbReference type="PRINTS" id="PR00109">
    <property type="entry name" value="TYRKINASE"/>
</dbReference>
<dbReference type="EMBL" id="CADCXV010001318">
    <property type="protein sequence ID" value="CAB0043493.1"/>
    <property type="molecule type" value="Genomic_DNA"/>
</dbReference>
<feature type="binding site" evidence="14">
    <location>
        <position position="359"/>
    </location>
    <ligand>
        <name>ATP</name>
        <dbReference type="ChEBI" id="CHEBI:30616"/>
    </ligand>
</feature>
<dbReference type="OrthoDB" id="346907at2759"/>
<dbReference type="GO" id="GO:0002009">
    <property type="term" value="P:morphogenesis of an epithelium"/>
    <property type="evidence" value="ECO:0007669"/>
    <property type="project" value="UniProtKB-ARBA"/>
</dbReference>
<feature type="compositionally biased region" description="Low complexity" evidence="16">
    <location>
        <begin position="163"/>
        <end position="200"/>
    </location>
</feature>
<dbReference type="SMART" id="SM00219">
    <property type="entry name" value="TyrKc"/>
    <property type="match status" value="1"/>
</dbReference>
<dbReference type="FunFam" id="3.30.505.10:FF:000023">
    <property type="entry name" value="Tyrosine-protein kinase"/>
    <property type="match status" value="1"/>
</dbReference>
<evidence type="ECO:0000256" key="11">
    <source>
        <dbReference type="PIRSR" id="PIRSR000615-2"/>
    </source>
</evidence>
<evidence type="ECO:0000256" key="1">
    <source>
        <dbReference type="ARBA" id="ARBA00004496"/>
    </source>
</evidence>
<evidence type="ECO:0000256" key="16">
    <source>
        <dbReference type="SAM" id="MobiDB-lite"/>
    </source>
</evidence>
<keyword evidence="2" id="KW-0963">Cytoplasm</keyword>
<comment type="catalytic activity">
    <reaction evidence="9 15">
        <text>L-tyrosyl-[protein] + ATP = O-phospho-L-tyrosyl-[protein] + ADP + H(+)</text>
        <dbReference type="Rhea" id="RHEA:10596"/>
        <dbReference type="Rhea" id="RHEA-COMP:10136"/>
        <dbReference type="Rhea" id="RHEA-COMP:20101"/>
        <dbReference type="ChEBI" id="CHEBI:15378"/>
        <dbReference type="ChEBI" id="CHEBI:30616"/>
        <dbReference type="ChEBI" id="CHEBI:46858"/>
        <dbReference type="ChEBI" id="CHEBI:61978"/>
        <dbReference type="ChEBI" id="CHEBI:456216"/>
        <dbReference type="EC" id="2.7.10.2"/>
    </reaction>
</comment>
<dbReference type="Pfam" id="PF00017">
    <property type="entry name" value="SH2"/>
    <property type="match status" value="1"/>
</dbReference>
<keyword evidence="20" id="KW-1185">Reference proteome</keyword>
<evidence type="ECO:0000256" key="4">
    <source>
        <dbReference type="ARBA" id="ARBA00022741"/>
    </source>
</evidence>
<comment type="subcellular location">
    <subcellularLocation>
        <location evidence="1">Cytoplasm</location>
    </subcellularLocation>
</comment>
<evidence type="ECO:0000256" key="13">
    <source>
        <dbReference type="PROSITE-ProRule" id="PRU00191"/>
    </source>
</evidence>
<feature type="region of interest" description="Disordered" evidence="16">
    <location>
        <begin position="108"/>
        <end position="205"/>
    </location>
</feature>
<feature type="active site" description="Proton acceptor" evidence="10">
    <location>
        <position position="451"/>
    </location>
</feature>
<evidence type="ECO:0000256" key="12">
    <source>
        <dbReference type="PIRSR" id="PIRSR000615-3"/>
    </source>
</evidence>
<dbReference type="GO" id="GO:0046872">
    <property type="term" value="F:metal ion binding"/>
    <property type="evidence" value="ECO:0007669"/>
    <property type="project" value="UniProtKB-KW"/>
</dbReference>